<evidence type="ECO:0000256" key="5">
    <source>
        <dbReference type="ARBA" id="ARBA00023242"/>
    </source>
</evidence>
<organism evidence="8 9">
    <name type="scientific">Rhizopus delemar (strain RA 99-880 / ATCC MYA-4621 / FGSC 9543 / NRRL 43880)</name>
    <name type="common">Mucormycosis agent</name>
    <name type="synonym">Rhizopus arrhizus var. delemar</name>
    <dbReference type="NCBI Taxonomy" id="246409"/>
    <lineage>
        <taxon>Eukaryota</taxon>
        <taxon>Fungi</taxon>
        <taxon>Fungi incertae sedis</taxon>
        <taxon>Mucoromycota</taxon>
        <taxon>Mucoromycotina</taxon>
        <taxon>Mucoromycetes</taxon>
        <taxon>Mucorales</taxon>
        <taxon>Mucorineae</taxon>
        <taxon>Rhizopodaceae</taxon>
        <taxon>Rhizopus</taxon>
    </lineage>
</organism>
<comment type="subcellular location">
    <subcellularLocation>
        <location evidence="1">Nucleus</location>
    </subcellularLocation>
</comment>
<evidence type="ECO:0000256" key="6">
    <source>
        <dbReference type="SAM" id="Coils"/>
    </source>
</evidence>
<name>I1CIF1_RHIO9</name>
<dbReference type="PANTHER" id="PTHR45776:SF2">
    <property type="entry name" value="MIP04163P"/>
    <property type="match status" value="1"/>
</dbReference>
<dbReference type="SMART" id="SM00353">
    <property type="entry name" value="HLH"/>
    <property type="match status" value="1"/>
</dbReference>
<sequence length="169" mass="20118">MYPTSSKLVYNNKDNIPSLTESLYQNKFNQQKIYQKNNKDNVPETDAIVSSPNSVEDEIMQKNMQAMFEKKRKRRESHNAVERRRRENINDRIHELATLLPDSREVVKLNKGTILRKSVEHIKQLHDKLIKHQQHINELENTLELYRVRYSQQMVSPPLDLSTIHYKHV</sequence>
<evidence type="ECO:0000259" key="7">
    <source>
        <dbReference type="PROSITE" id="PS50888"/>
    </source>
</evidence>
<keyword evidence="9" id="KW-1185">Reference proteome</keyword>
<keyword evidence="5" id="KW-0539">Nucleus</keyword>
<dbReference type="GO" id="GO:0000978">
    <property type="term" value="F:RNA polymerase II cis-regulatory region sequence-specific DNA binding"/>
    <property type="evidence" value="ECO:0007669"/>
    <property type="project" value="TreeGrafter"/>
</dbReference>
<dbReference type="PANTHER" id="PTHR45776">
    <property type="entry name" value="MIP04163P"/>
    <property type="match status" value="1"/>
</dbReference>
<keyword evidence="4" id="KW-0804">Transcription</keyword>
<dbReference type="PROSITE" id="PS50888">
    <property type="entry name" value="BHLH"/>
    <property type="match status" value="1"/>
</dbReference>
<protein>
    <recommendedName>
        <fullName evidence="7">BHLH domain-containing protein</fullName>
    </recommendedName>
</protein>
<dbReference type="EMBL" id="CH476742">
    <property type="protein sequence ID" value="EIE88231.1"/>
    <property type="molecule type" value="Genomic_DNA"/>
</dbReference>
<dbReference type="GO" id="GO:0000981">
    <property type="term" value="F:DNA-binding transcription factor activity, RNA polymerase II-specific"/>
    <property type="evidence" value="ECO:0007669"/>
    <property type="project" value="TreeGrafter"/>
</dbReference>
<dbReference type="InterPro" id="IPR036638">
    <property type="entry name" value="HLH_DNA-bd_sf"/>
</dbReference>
<dbReference type="Pfam" id="PF00010">
    <property type="entry name" value="HLH"/>
    <property type="match status" value="1"/>
</dbReference>
<dbReference type="InterPro" id="IPR011598">
    <property type="entry name" value="bHLH_dom"/>
</dbReference>
<feature type="coiled-coil region" evidence="6">
    <location>
        <begin position="122"/>
        <end position="149"/>
    </location>
</feature>
<proteinExistence type="predicted"/>
<evidence type="ECO:0000256" key="4">
    <source>
        <dbReference type="ARBA" id="ARBA00023163"/>
    </source>
</evidence>
<dbReference type="InParanoid" id="I1CIF1"/>
<feature type="domain" description="BHLH" evidence="7">
    <location>
        <begin position="73"/>
        <end position="125"/>
    </location>
</feature>
<dbReference type="AlphaFoldDB" id="I1CIF1"/>
<dbReference type="GO" id="GO:0005634">
    <property type="term" value="C:nucleus"/>
    <property type="evidence" value="ECO:0007669"/>
    <property type="project" value="UniProtKB-SubCell"/>
</dbReference>
<gene>
    <name evidence="8" type="ORF">RO3G_12942</name>
</gene>
<dbReference type="STRING" id="246409.I1CIF1"/>
<dbReference type="RefSeq" id="XP_067523627.1">
    <property type="nucleotide sequence ID" value="XM_067667526.1"/>
</dbReference>
<evidence type="ECO:0000256" key="3">
    <source>
        <dbReference type="ARBA" id="ARBA00023125"/>
    </source>
</evidence>
<evidence type="ECO:0000256" key="1">
    <source>
        <dbReference type="ARBA" id="ARBA00004123"/>
    </source>
</evidence>
<dbReference type="VEuPathDB" id="FungiDB:RO3G_12942"/>
<dbReference type="CDD" id="cd11387">
    <property type="entry name" value="bHLHzip_USF_MITF"/>
    <property type="match status" value="1"/>
</dbReference>
<dbReference type="Gene3D" id="4.10.280.10">
    <property type="entry name" value="Helix-loop-helix DNA-binding domain"/>
    <property type="match status" value="1"/>
</dbReference>
<dbReference type="GO" id="GO:0046983">
    <property type="term" value="F:protein dimerization activity"/>
    <property type="evidence" value="ECO:0007669"/>
    <property type="project" value="InterPro"/>
</dbReference>
<accession>I1CIF1</accession>
<keyword evidence="6" id="KW-0175">Coiled coil</keyword>
<dbReference type="Proteomes" id="UP000009138">
    <property type="component" value="Unassembled WGS sequence"/>
</dbReference>
<dbReference type="OrthoDB" id="690068at2759"/>
<keyword evidence="2" id="KW-0805">Transcription regulation</keyword>
<dbReference type="SUPFAM" id="SSF47459">
    <property type="entry name" value="HLH, helix-loop-helix DNA-binding domain"/>
    <property type="match status" value="1"/>
</dbReference>
<keyword evidence="3" id="KW-0238">DNA-binding</keyword>
<evidence type="ECO:0000256" key="2">
    <source>
        <dbReference type="ARBA" id="ARBA00023015"/>
    </source>
</evidence>
<dbReference type="OMA" id="MYSTIDH"/>
<dbReference type="GeneID" id="93619907"/>
<reference evidence="8 9" key="1">
    <citation type="journal article" date="2009" name="PLoS Genet.">
        <title>Genomic analysis of the basal lineage fungus Rhizopus oryzae reveals a whole-genome duplication.</title>
        <authorList>
            <person name="Ma L.-J."/>
            <person name="Ibrahim A.S."/>
            <person name="Skory C."/>
            <person name="Grabherr M.G."/>
            <person name="Burger G."/>
            <person name="Butler M."/>
            <person name="Elias M."/>
            <person name="Idnurm A."/>
            <person name="Lang B.F."/>
            <person name="Sone T."/>
            <person name="Abe A."/>
            <person name="Calvo S.E."/>
            <person name="Corrochano L.M."/>
            <person name="Engels R."/>
            <person name="Fu J."/>
            <person name="Hansberg W."/>
            <person name="Kim J.-M."/>
            <person name="Kodira C.D."/>
            <person name="Koehrsen M.J."/>
            <person name="Liu B."/>
            <person name="Miranda-Saavedra D."/>
            <person name="O'Leary S."/>
            <person name="Ortiz-Castellanos L."/>
            <person name="Poulter R."/>
            <person name="Rodriguez-Romero J."/>
            <person name="Ruiz-Herrera J."/>
            <person name="Shen Y.-Q."/>
            <person name="Zeng Q."/>
            <person name="Galagan J."/>
            <person name="Birren B.W."/>
            <person name="Cuomo C.A."/>
            <person name="Wickes B.L."/>
        </authorList>
    </citation>
    <scope>NUCLEOTIDE SEQUENCE [LARGE SCALE GENOMIC DNA]</scope>
    <source>
        <strain evidence="9">RA 99-880 / ATCC MYA-4621 / FGSC 9543 / NRRL 43880</strain>
    </source>
</reference>
<evidence type="ECO:0000313" key="9">
    <source>
        <dbReference type="Proteomes" id="UP000009138"/>
    </source>
</evidence>
<dbReference type="eggNOG" id="KOG1318">
    <property type="taxonomic scope" value="Eukaryota"/>
</dbReference>
<evidence type="ECO:0000313" key="8">
    <source>
        <dbReference type="EMBL" id="EIE88231.1"/>
    </source>
</evidence>